<comment type="caution">
    <text evidence="2">The sequence shown here is derived from an EMBL/GenBank/DDBJ whole genome shotgun (WGS) entry which is preliminary data.</text>
</comment>
<dbReference type="SUPFAM" id="SSF111331">
    <property type="entry name" value="NAD kinase/diacylglycerol kinase-like"/>
    <property type="match status" value="1"/>
</dbReference>
<proteinExistence type="predicted"/>
<keyword evidence="2" id="KW-0418">Kinase</keyword>
<dbReference type="InterPro" id="IPR050187">
    <property type="entry name" value="Lipid_Phosphate_FormReg"/>
</dbReference>
<dbReference type="AlphaFoldDB" id="A0A9P3PFV3"/>
<dbReference type="GO" id="GO:0016020">
    <property type="term" value="C:membrane"/>
    <property type="evidence" value="ECO:0007669"/>
    <property type="project" value="TreeGrafter"/>
</dbReference>
<dbReference type="GO" id="GO:0001727">
    <property type="term" value="F:lipid kinase activity"/>
    <property type="evidence" value="ECO:0007669"/>
    <property type="project" value="TreeGrafter"/>
</dbReference>
<organism evidence="2 3">
    <name type="scientific">Lyophyllum shimeji</name>
    <name type="common">Hon-shimeji</name>
    <name type="synonym">Tricholoma shimeji</name>
    <dbReference type="NCBI Taxonomy" id="47721"/>
    <lineage>
        <taxon>Eukaryota</taxon>
        <taxon>Fungi</taxon>
        <taxon>Dikarya</taxon>
        <taxon>Basidiomycota</taxon>
        <taxon>Agaricomycotina</taxon>
        <taxon>Agaricomycetes</taxon>
        <taxon>Agaricomycetidae</taxon>
        <taxon>Agaricales</taxon>
        <taxon>Tricholomatineae</taxon>
        <taxon>Lyophyllaceae</taxon>
        <taxon>Lyophyllum</taxon>
    </lineage>
</organism>
<dbReference type="PROSITE" id="PS50146">
    <property type="entry name" value="DAGK"/>
    <property type="match status" value="1"/>
</dbReference>
<dbReference type="EMBL" id="BRPK01000002">
    <property type="protein sequence ID" value="GLB35265.1"/>
    <property type="molecule type" value="Genomic_DNA"/>
</dbReference>
<dbReference type="OrthoDB" id="336240at2759"/>
<gene>
    <name evidence="2" type="ORF">LshimejAT787_0208300</name>
</gene>
<dbReference type="PANTHER" id="PTHR12358:SF105">
    <property type="entry name" value="DAGKC DOMAIN-CONTAINING PROTEIN"/>
    <property type="match status" value="1"/>
</dbReference>
<dbReference type="Proteomes" id="UP001063166">
    <property type="component" value="Unassembled WGS sequence"/>
</dbReference>
<dbReference type="SMART" id="SM00046">
    <property type="entry name" value="DAGKc"/>
    <property type="match status" value="1"/>
</dbReference>
<dbReference type="InterPro" id="IPR017438">
    <property type="entry name" value="ATP-NAD_kinase_N"/>
</dbReference>
<keyword evidence="3" id="KW-1185">Reference proteome</keyword>
<feature type="domain" description="DAGKc" evidence="1">
    <location>
        <begin position="1"/>
        <end position="152"/>
    </location>
</feature>
<dbReference type="InterPro" id="IPR001206">
    <property type="entry name" value="Diacylglycerol_kinase_cat_dom"/>
</dbReference>
<dbReference type="GO" id="GO:0046512">
    <property type="term" value="P:sphingosine biosynthetic process"/>
    <property type="evidence" value="ECO:0007669"/>
    <property type="project" value="TreeGrafter"/>
</dbReference>
<dbReference type="Pfam" id="PF00781">
    <property type="entry name" value="DAGK_cat"/>
    <property type="match status" value="1"/>
</dbReference>
<protein>
    <submittedName>
        <fullName evidence="2">Diacylglycerol kinase catalytic domain</fullName>
    </submittedName>
</protein>
<dbReference type="GO" id="GO:0005737">
    <property type="term" value="C:cytoplasm"/>
    <property type="evidence" value="ECO:0007669"/>
    <property type="project" value="TreeGrafter"/>
</dbReference>
<dbReference type="Gene3D" id="3.40.50.10330">
    <property type="entry name" value="Probable inorganic polyphosphate/atp-NAD kinase, domain 1"/>
    <property type="match status" value="1"/>
</dbReference>
<reference evidence="2" key="1">
    <citation type="submission" date="2022-07" db="EMBL/GenBank/DDBJ databases">
        <title>The genome of Lyophyllum shimeji provides insight into the initial evolution of ectomycorrhizal fungal genome.</title>
        <authorList>
            <person name="Kobayashi Y."/>
            <person name="Shibata T."/>
            <person name="Hirakawa H."/>
            <person name="Shigenobu S."/>
            <person name="Nishiyama T."/>
            <person name="Yamada A."/>
            <person name="Hasebe M."/>
            <person name="Kawaguchi M."/>
        </authorList>
    </citation>
    <scope>NUCLEOTIDE SEQUENCE</scope>
    <source>
        <strain evidence="2">AT787</strain>
    </source>
</reference>
<sequence length="398" mass="42916">MPVIAIYNPVCGDGNAKPFLDQHVLPLLSQHGKIIDTLVATEHAGHAGHLLVDFLESREGDISVVLASGDGTLHEIINTLSSTTLKGPRATSPIPRLHFALVPCGTANALYSSLFPPPAESDSVDYRLQSIRSFVESSRTLPLTLAIATLSSPPSVTKRPQVAISSVVVSTALHATILRDSESLRKDIPGTERFKVAARNNSAKWYNSYVKLLPAPLAGRVQVYDPAHQAFVDHPESDEADPIVDLHGPFAYFLSTVNVDRLEPAFRVTPLARTIPPVEATCELVLLRPLRDPSLSRDDPDARKAFVPKLWEVLSGAYKDGAHIDLRYGAGGEIVTGGNGPALIEYFRCGGWEWIPDDADEDAHILCSDGAIFYIEKGGRAVCSAATPKDNAGFAVYA</sequence>
<accession>A0A9P3PFV3</accession>
<keyword evidence="2" id="KW-0808">Transferase</keyword>
<dbReference type="InterPro" id="IPR016064">
    <property type="entry name" value="NAD/diacylglycerol_kinase_sf"/>
</dbReference>
<evidence type="ECO:0000313" key="3">
    <source>
        <dbReference type="Proteomes" id="UP001063166"/>
    </source>
</evidence>
<dbReference type="PANTHER" id="PTHR12358">
    <property type="entry name" value="SPHINGOSINE KINASE"/>
    <property type="match status" value="1"/>
</dbReference>
<name>A0A9P3PFV3_LYOSH</name>
<evidence type="ECO:0000259" key="1">
    <source>
        <dbReference type="PROSITE" id="PS50146"/>
    </source>
</evidence>
<evidence type="ECO:0000313" key="2">
    <source>
        <dbReference type="EMBL" id="GLB35265.1"/>
    </source>
</evidence>